<evidence type="ECO:0000313" key="2">
    <source>
        <dbReference type="EMBL" id="RTQ45071.1"/>
    </source>
</evidence>
<evidence type="ECO:0000256" key="1">
    <source>
        <dbReference type="SAM" id="Phobius"/>
    </source>
</evidence>
<dbReference type="RefSeq" id="WP_126696187.1">
    <property type="nucleotide sequence ID" value="NZ_RXOF01000022.1"/>
</dbReference>
<feature type="transmembrane region" description="Helical" evidence="1">
    <location>
        <begin position="12"/>
        <end position="33"/>
    </location>
</feature>
<sequence>MWSQEEFKTAVPLVVAVITGLFGAVVAVLTWKLTGRRERLKLRQEQQMQHYKSMEDLYASLLEMMHEGIRYTEARLNYDEYYQSMSSLLSRAMLKAPEEVLEQLQLACDALSAWSSEYRQGLPLLVGNTGLAMVSTQDFPHQEKARELRPLLNDELHKLNAKMKKDLDSRRKQLPT</sequence>
<keyword evidence="1" id="KW-0472">Membrane</keyword>
<dbReference type="Proteomes" id="UP000282184">
    <property type="component" value="Unassembled WGS sequence"/>
</dbReference>
<protein>
    <submittedName>
        <fullName evidence="2">Uncharacterized protein</fullName>
    </submittedName>
</protein>
<dbReference type="OrthoDB" id="1496157at2"/>
<accession>A0A431TV00</accession>
<dbReference type="EMBL" id="RXOF01000022">
    <property type="protein sequence ID" value="RTQ45071.1"/>
    <property type="molecule type" value="Genomic_DNA"/>
</dbReference>
<dbReference type="AlphaFoldDB" id="A0A431TV00"/>
<name>A0A431TV00_9BACT</name>
<keyword evidence="1" id="KW-1133">Transmembrane helix</keyword>
<keyword evidence="1" id="KW-0812">Transmembrane</keyword>
<evidence type="ECO:0000313" key="3">
    <source>
        <dbReference type="Proteomes" id="UP000282184"/>
    </source>
</evidence>
<reference evidence="2 3" key="1">
    <citation type="submission" date="2018-12" db="EMBL/GenBank/DDBJ databases">
        <title>Hymenobacter gummosus sp. nov., isolated from a spring.</title>
        <authorList>
            <person name="Nie L."/>
        </authorList>
    </citation>
    <scope>NUCLEOTIDE SEQUENCE [LARGE SCALE GENOMIC DNA]</scope>
    <source>
        <strain evidence="2 3">KCTC 52166</strain>
    </source>
</reference>
<keyword evidence="3" id="KW-1185">Reference proteome</keyword>
<organism evidence="2 3">
    <name type="scientific">Hymenobacter gummosus</name>
    <dbReference type="NCBI Taxonomy" id="1776032"/>
    <lineage>
        <taxon>Bacteria</taxon>
        <taxon>Pseudomonadati</taxon>
        <taxon>Bacteroidota</taxon>
        <taxon>Cytophagia</taxon>
        <taxon>Cytophagales</taxon>
        <taxon>Hymenobacteraceae</taxon>
        <taxon>Hymenobacter</taxon>
    </lineage>
</organism>
<proteinExistence type="predicted"/>
<comment type="caution">
    <text evidence="2">The sequence shown here is derived from an EMBL/GenBank/DDBJ whole genome shotgun (WGS) entry which is preliminary data.</text>
</comment>
<gene>
    <name evidence="2" type="ORF">EJV47_26230</name>
</gene>